<evidence type="ECO:0000259" key="8">
    <source>
        <dbReference type="SMART" id="SM00833"/>
    </source>
</evidence>
<proteinExistence type="inferred from homology"/>
<evidence type="ECO:0000256" key="6">
    <source>
        <dbReference type="ARBA" id="ARBA00049117"/>
    </source>
</evidence>
<evidence type="ECO:0000313" key="10">
    <source>
        <dbReference type="Proteomes" id="UP000219465"/>
    </source>
</evidence>
<dbReference type="EMBL" id="OCPC01000002">
    <property type="protein sequence ID" value="SOE16677.1"/>
    <property type="molecule type" value="Genomic_DNA"/>
</dbReference>
<dbReference type="SUPFAM" id="SSF90002">
    <property type="entry name" value="Hypothetical protein YjiA, C-terminal domain"/>
    <property type="match status" value="1"/>
</dbReference>
<keyword evidence="2" id="KW-0378">Hydrolase</keyword>
<evidence type="ECO:0000256" key="2">
    <source>
        <dbReference type="ARBA" id="ARBA00022801"/>
    </source>
</evidence>
<dbReference type="Gene3D" id="3.30.1220.10">
    <property type="entry name" value="CobW-like, C-terminal domain"/>
    <property type="match status" value="1"/>
</dbReference>
<dbReference type="InterPro" id="IPR027417">
    <property type="entry name" value="P-loop_NTPase"/>
</dbReference>
<evidence type="ECO:0000256" key="4">
    <source>
        <dbReference type="ARBA" id="ARBA00034320"/>
    </source>
</evidence>
<evidence type="ECO:0000313" key="9">
    <source>
        <dbReference type="EMBL" id="SOE16677.1"/>
    </source>
</evidence>
<dbReference type="CDD" id="cd03112">
    <property type="entry name" value="CobW-like"/>
    <property type="match status" value="1"/>
</dbReference>
<dbReference type="InterPro" id="IPR011629">
    <property type="entry name" value="CobW-like_C"/>
</dbReference>
<dbReference type="InterPro" id="IPR051316">
    <property type="entry name" value="Zinc-reg_GTPase_activator"/>
</dbReference>
<dbReference type="PANTHER" id="PTHR13748">
    <property type="entry name" value="COBW-RELATED"/>
    <property type="match status" value="1"/>
</dbReference>
<dbReference type="GO" id="GO:0000166">
    <property type="term" value="F:nucleotide binding"/>
    <property type="evidence" value="ECO:0007669"/>
    <property type="project" value="UniProtKB-KW"/>
</dbReference>
<keyword evidence="1" id="KW-0547">Nucleotide-binding</keyword>
<dbReference type="Pfam" id="PF07683">
    <property type="entry name" value="CobW_C"/>
    <property type="match status" value="1"/>
</dbReference>
<feature type="region of interest" description="Disordered" evidence="7">
    <location>
        <begin position="233"/>
        <end position="261"/>
    </location>
</feature>
<dbReference type="Gene3D" id="3.40.50.300">
    <property type="entry name" value="P-loop containing nucleotide triphosphate hydrolases"/>
    <property type="match status" value="1"/>
</dbReference>
<comment type="catalytic activity">
    <reaction evidence="6">
        <text>GTP + H2O = GDP + phosphate + H(+)</text>
        <dbReference type="Rhea" id="RHEA:19669"/>
        <dbReference type="ChEBI" id="CHEBI:15377"/>
        <dbReference type="ChEBI" id="CHEBI:15378"/>
        <dbReference type="ChEBI" id="CHEBI:37565"/>
        <dbReference type="ChEBI" id="CHEBI:43474"/>
        <dbReference type="ChEBI" id="CHEBI:58189"/>
    </reaction>
    <physiologicalReaction direction="left-to-right" evidence="6">
        <dbReference type="Rhea" id="RHEA:19670"/>
    </physiologicalReaction>
</comment>
<dbReference type="GO" id="GO:0016787">
    <property type="term" value="F:hydrolase activity"/>
    <property type="evidence" value="ECO:0007669"/>
    <property type="project" value="UniProtKB-KW"/>
</dbReference>
<dbReference type="InterPro" id="IPR036627">
    <property type="entry name" value="CobW-likC_sf"/>
</dbReference>
<comment type="similarity">
    <text evidence="4">Belongs to the SIMIBI class G3E GTPase family. ZNG1 subfamily.</text>
</comment>
<dbReference type="AlphaFoldDB" id="A0A286I9L7"/>
<keyword evidence="3" id="KW-0143">Chaperone</keyword>
<evidence type="ECO:0000256" key="7">
    <source>
        <dbReference type="SAM" id="MobiDB-lite"/>
    </source>
</evidence>
<keyword evidence="10" id="KW-1185">Reference proteome</keyword>
<gene>
    <name evidence="9" type="ORF">SAMN05877838_1556</name>
</gene>
<sequence>MTAEIQSERSWSVPNGVPVSILTGFLGAGKTTLLNRLIGDPWLSDAALIINEFGDVGIDHLLVESSGDGVIELSDGCLCCTVRGELVDTLADLMDRMQTGKIRPFSRVVIETTGLADPVPVMQSVIGHPALGQSYRLEGLVTVVDAVNGMATLESHEEARRQVAVADTLVLSKTALVENCVALRTSLEALNPLSRVFLADEPDLSAQSLFDSGAYDPDRRSLDVARWLSTEQDHADHGHGHGGHHHHGHDHHHAHDVNRHDEHIRSDSLVFEKPITPEALGMFLDLVRSAHGPKLLRMKGLIKLADDPSRPLVLHAVQSLMSEPVRLKAWPEGSREETRLVVITRDMPEGFVAELFSSFANVPGVGRPDREALTANPLAIPGMPARR</sequence>
<protein>
    <submittedName>
        <fullName evidence="9">G3E family GTPase</fullName>
    </submittedName>
</protein>
<reference evidence="10" key="1">
    <citation type="submission" date="2017-08" db="EMBL/GenBank/DDBJ databases">
        <authorList>
            <person name="Varghese N."/>
            <person name="Submissions S."/>
        </authorList>
    </citation>
    <scope>NUCLEOTIDE SEQUENCE [LARGE SCALE GENOMIC DNA]</scope>
    <source>
        <strain evidence="10">KCTC 23107</strain>
    </source>
</reference>
<dbReference type="Pfam" id="PF02492">
    <property type="entry name" value="cobW"/>
    <property type="match status" value="1"/>
</dbReference>
<feature type="domain" description="CobW C-terminal" evidence="8">
    <location>
        <begin position="264"/>
        <end position="360"/>
    </location>
</feature>
<evidence type="ECO:0000256" key="1">
    <source>
        <dbReference type="ARBA" id="ARBA00022741"/>
    </source>
</evidence>
<dbReference type="InterPro" id="IPR003495">
    <property type="entry name" value="CobW/HypB/UreG_nucleotide-bd"/>
</dbReference>
<dbReference type="SMART" id="SM00833">
    <property type="entry name" value="CobW_C"/>
    <property type="match status" value="1"/>
</dbReference>
<evidence type="ECO:0000256" key="5">
    <source>
        <dbReference type="ARBA" id="ARBA00045658"/>
    </source>
</evidence>
<dbReference type="RefSeq" id="WP_097106714.1">
    <property type="nucleotide sequence ID" value="NZ_OCPC01000002.1"/>
</dbReference>
<accession>A0A286I9L7</accession>
<dbReference type="SUPFAM" id="SSF52540">
    <property type="entry name" value="P-loop containing nucleoside triphosphate hydrolases"/>
    <property type="match status" value="1"/>
</dbReference>
<name>A0A286I9L7_9HYPH</name>
<dbReference type="OrthoDB" id="9808822at2"/>
<dbReference type="Proteomes" id="UP000219465">
    <property type="component" value="Unassembled WGS sequence"/>
</dbReference>
<comment type="function">
    <text evidence="5">Zinc chaperone that directly transfers zinc cofactor to target proteins, thereby activating them. Zinc is transferred from the CXCC motif in the GTPase domain to the zinc binding site in target proteins in a process requiring GTP hydrolysis.</text>
</comment>
<organism evidence="9 10">
    <name type="scientific">Hoeflea halophila</name>
    <dbReference type="NCBI Taxonomy" id="714899"/>
    <lineage>
        <taxon>Bacteria</taxon>
        <taxon>Pseudomonadati</taxon>
        <taxon>Pseudomonadota</taxon>
        <taxon>Alphaproteobacteria</taxon>
        <taxon>Hyphomicrobiales</taxon>
        <taxon>Rhizobiaceae</taxon>
        <taxon>Hoeflea</taxon>
    </lineage>
</organism>
<feature type="compositionally biased region" description="Basic residues" evidence="7">
    <location>
        <begin position="240"/>
        <end position="252"/>
    </location>
</feature>
<evidence type="ECO:0000256" key="3">
    <source>
        <dbReference type="ARBA" id="ARBA00023186"/>
    </source>
</evidence>